<proteinExistence type="inferred from homology"/>
<evidence type="ECO:0000256" key="3">
    <source>
        <dbReference type="ARBA" id="ARBA00022793"/>
    </source>
</evidence>
<dbReference type="GO" id="GO:0008792">
    <property type="term" value="F:arginine decarboxylase activity"/>
    <property type="evidence" value="ECO:0007669"/>
    <property type="project" value="TreeGrafter"/>
</dbReference>
<dbReference type="Gene3D" id="3.40.640.10">
    <property type="entry name" value="Type I PLP-dependent aspartate aminotransferase-like (Major domain)"/>
    <property type="match status" value="1"/>
</dbReference>
<dbReference type="Gene3D" id="3.90.1150.10">
    <property type="entry name" value="Aspartate Aminotransferase, domain 1"/>
    <property type="match status" value="1"/>
</dbReference>
<dbReference type="Pfam" id="PF03711">
    <property type="entry name" value="OKR_DC_1_C"/>
    <property type="match status" value="1"/>
</dbReference>
<dbReference type="Proteomes" id="UP000294555">
    <property type="component" value="Unassembled WGS sequence"/>
</dbReference>
<dbReference type="InterPro" id="IPR036633">
    <property type="entry name" value="Prn/Lys/Arg_de-COase_C_sf"/>
</dbReference>
<dbReference type="FunFam" id="3.40.640.10:FF:000008">
    <property type="entry name" value="Lysine decarboxylase, inducible"/>
    <property type="match status" value="1"/>
</dbReference>
<dbReference type="InterPro" id="IPR015422">
    <property type="entry name" value="PyrdxlP-dep_Trfase_small"/>
</dbReference>
<evidence type="ECO:0000256" key="6">
    <source>
        <dbReference type="PIRSR" id="PIRSR009393-1"/>
    </source>
</evidence>
<dbReference type="Pfam" id="PF01276">
    <property type="entry name" value="OKR_DC_1"/>
    <property type="match status" value="1"/>
</dbReference>
<dbReference type="InterPro" id="IPR008286">
    <property type="entry name" value="Prn/Lys/Arg_de-COase_C"/>
</dbReference>
<dbReference type="InterPro" id="IPR011193">
    <property type="entry name" value="Orn/lys/arg_de-COase"/>
</dbReference>
<dbReference type="InterPro" id="IPR000310">
    <property type="entry name" value="Orn/Lys/Arg_deCO2ase_major_dom"/>
</dbReference>
<dbReference type="PROSITE" id="PS00703">
    <property type="entry name" value="OKR_DC_1"/>
    <property type="match status" value="1"/>
</dbReference>
<dbReference type="PIRSF" id="PIRSF009393">
    <property type="entry name" value="Orn_decarb"/>
    <property type="match status" value="1"/>
</dbReference>
<evidence type="ECO:0000256" key="2">
    <source>
        <dbReference type="ARBA" id="ARBA00010671"/>
    </source>
</evidence>
<dbReference type="InterPro" id="IPR015424">
    <property type="entry name" value="PyrdxlP-dep_Trfase"/>
</dbReference>
<reference evidence="8 9" key="1">
    <citation type="submission" date="2019-02" db="EMBL/GenBank/DDBJ databases">
        <title>Investigation of anaerobic lignin degradation for improved lignocellulosic biofuels.</title>
        <authorList>
            <person name="Deangelis K."/>
        </authorList>
    </citation>
    <scope>NUCLEOTIDE SEQUENCE [LARGE SCALE GENOMIC DNA]</scope>
    <source>
        <strain evidence="8 9">159R</strain>
    </source>
</reference>
<dbReference type="GO" id="GO:0006527">
    <property type="term" value="P:L-arginine catabolic process"/>
    <property type="evidence" value="ECO:0007669"/>
    <property type="project" value="TreeGrafter"/>
</dbReference>
<dbReference type="SUPFAM" id="SSF55904">
    <property type="entry name" value="Ornithine decarboxylase C-terminal domain"/>
    <property type="match status" value="1"/>
</dbReference>
<comment type="cofactor">
    <cofactor evidence="1">
        <name>pyridoxal 5'-phosphate</name>
        <dbReference type="ChEBI" id="CHEBI:597326"/>
    </cofactor>
</comment>
<evidence type="ECO:0000313" key="8">
    <source>
        <dbReference type="EMBL" id="TCL02862.1"/>
    </source>
</evidence>
<dbReference type="OrthoDB" id="9761189at2"/>
<keyword evidence="5" id="KW-0456">Lyase</keyword>
<evidence type="ECO:0000256" key="5">
    <source>
        <dbReference type="ARBA" id="ARBA00023239"/>
    </source>
</evidence>
<dbReference type="InterPro" id="IPR005308">
    <property type="entry name" value="OKR_de-COase_N"/>
</dbReference>
<name>A0A4R1N6W5_9GAMM</name>
<comment type="similarity">
    <text evidence="2">Belongs to the Orn/Lys/Arg decarboxylase class-I family.</text>
</comment>
<evidence type="ECO:0000259" key="7">
    <source>
        <dbReference type="PROSITE" id="PS00703"/>
    </source>
</evidence>
<accession>A0A4R1N6W5</accession>
<dbReference type="SUPFAM" id="SSF53383">
    <property type="entry name" value="PLP-dependent transferases"/>
    <property type="match status" value="1"/>
</dbReference>
<keyword evidence="9" id="KW-1185">Reference proteome</keyword>
<dbReference type="AlphaFoldDB" id="A0A4R1N6W5"/>
<dbReference type="Pfam" id="PF03709">
    <property type="entry name" value="OKR_DC_1_N"/>
    <property type="match status" value="1"/>
</dbReference>
<dbReference type="GO" id="GO:0005829">
    <property type="term" value="C:cytosol"/>
    <property type="evidence" value="ECO:0007669"/>
    <property type="project" value="TreeGrafter"/>
</dbReference>
<dbReference type="PANTHER" id="PTHR45229">
    <property type="entry name" value="CONSTITUTIVE ORNITHINE DECARBOXYLASE"/>
    <property type="match status" value="1"/>
</dbReference>
<dbReference type="Gene3D" id="3.40.50.2300">
    <property type="match status" value="1"/>
</dbReference>
<dbReference type="Gene3D" id="3.90.100.10">
    <property type="entry name" value="Orn/Lys/Arg decarboxylase, C-terminal domain"/>
    <property type="match status" value="1"/>
</dbReference>
<gene>
    <name evidence="8" type="ORF">EZJ58_0900</name>
</gene>
<dbReference type="PANTHER" id="PTHR45229:SF3">
    <property type="entry name" value="BIODEGRADATIVE ARGININE DECARBOXYLASE"/>
    <property type="match status" value="1"/>
</dbReference>
<dbReference type="EMBL" id="SJOI01000001">
    <property type="protein sequence ID" value="TCL02862.1"/>
    <property type="molecule type" value="Genomic_DNA"/>
</dbReference>
<evidence type="ECO:0000313" key="9">
    <source>
        <dbReference type="Proteomes" id="UP000294555"/>
    </source>
</evidence>
<evidence type="ECO:0000256" key="4">
    <source>
        <dbReference type="ARBA" id="ARBA00022898"/>
    </source>
</evidence>
<keyword evidence="3" id="KW-0210">Decarboxylase</keyword>
<dbReference type="InterPro" id="IPR015421">
    <property type="entry name" value="PyrdxlP-dep_Trfase_major"/>
</dbReference>
<keyword evidence="4 6" id="KW-0663">Pyridoxal phosphate</keyword>
<evidence type="ECO:0000256" key="1">
    <source>
        <dbReference type="ARBA" id="ARBA00001933"/>
    </source>
</evidence>
<feature type="modified residue" description="N6-(pyridoxal phosphate)lysine" evidence="6">
    <location>
        <position position="399"/>
    </location>
</feature>
<organism evidence="8 9">
    <name type="scientific">Sodalis ligni</name>
    <dbReference type="NCBI Taxonomy" id="2697027"/>
    <lineage>
        <taxon>Bacteria</taxon>
        <taxon>Pseudomonadati</taxon>
        <taxon>Pseudomonadota</taxon>
        <taxon>Gammaproteobacteria</taxon>
        <taxon>Enterobacterales</taxon>
        <taxon>Bruguierivoracaceae</taxon>
        <taxon>Sodalis</taxon>
    </lineage>
</organism>
<sequence>MIELTRQKKRKVLVVDSNLPDGGTANGRAVNELVVALEDNNLQAIRAATFEDGEATIGSDASICCVFVDWTSGGNDDASHSQASALLTAIRARNKNLPVMLMAEHSCIDTLTLETMQMVNEFVWMHEDTAEFIAARAVSLIRKYYDQLLPPFTRALFDYTRNSPEYSWAAPGHQGGVAFTKTAVGREFLDFFGENLFRTDTGIERGSLGSLLDHSGPIKDSEAYAARIFGAHRSYSVLNGTSGSNRAVMAAAIGDRQIALCDRNCHKSIEQGLVMTGALPVFFIPTRNRYGIIGPIPKTQLTARAIKDKIARHPLKALAESLKPTYAVITNCTYDGMCYNAAQAQTLLAKSVDQIHFDEAWYAYARFNPLYRDRFAMRGDPAAHDPDGPTVFATQSTHKLLAALSQASYIHIRNGKIPVEHSRFNESYMLQATTSPLYAIIAANEVGAAMMDGPQGESLTQEVINEAVDFRLALAKAHAELQGKGEWFFSPWNAPEVTDRVTGKKIPFMNASKRQLTTDPDCWVLKPGEAWHGFGQIDDGWCMLDPIKAGILSPGMGDNGEMLDNGIPAAMVTAFLGQNGIVPSRTTDFMVLCLFSVGVTKGKWGTLINVLLEFKQHYDNNSPLTLCLPDLAAANAARYAGRGLKDLCDEMFAYMKTSQMDKLQSAAFGKLPVPVKLPRAAFQDHMAGRCEHLTLDKLAGRVSAVGVIPYPPGIPIVMPGESFGAEDEPWLGYIHSIADWGKKFPGFEKELEGAQYDDGEYRIWVLKDEIIR</sequence>
<comment type="caution">
    <text evidence="8">The sequence shown here is derived from an EMBL/GenBank/DDBJ whole genome shotgun (WGS) entry which is preliminary data.</text>
</comment>
<feature type="domain" description="Orn/Lys/Arg decarboxylases family 1 pyridoxal-P attachment site" evidence="7">
    <location>
        <begin position="394"/>
        <end position="408"/>
    </location>
</feature>
<dbReference type="RefSeq" id="WP_132921778.1">
    <property type="nucleotide sequence ID" value="NZ_CP075169.1"/>
</dbReference>
<protein>
    <submittedName>
        <fullName evidence="8">Arginine decarboxylase</fullName>
    </submittedName>
</protein>
<dbReference type="GO" id="GO:0030170">
    <property type="term" value="F:pyridoxal phosphate binding"/>
    <property type="evidence" value="ECO:0007669"/>
    <property type="project" value="TreeGrafter"/>
</dbReference>